<name>A0ABS8UNZ3_DATST</name>
<reference evidence="1 2" key="1">
    <citation type="journal article" date="2021" name="BMC Genomics">
        <title>Datura genome reveals duplications of psychoactive alkaloid biosynthetic genes and high mutation rate following tissue culture.</title>
        <authorList>
            <person name="Rajewski A."/>
            <person name="Carter-House D."/>
            <person name="Stajich J."/>
            <person name="Litt A."/>
        </authorList>
    </citation>
    <scope>NUCLEOTIDE SEQUENCE [LARGE SCALE GENOMIC DNA]</scope>
    <source>
        <strain evidence="1">AR-01</strain>
    </source>
</reference>
<sequence length="71" mass="7902">GCRKTMRENRGKLGDCYGTPEIMVVRRFGCFPVEGGAVRWNFVGVMVGGGLWVFGGWDGEKMTKVRGEDEE</sequence>
<dbReference type="EMBL" id="JACEIK010002222">
    <property type="protein sequence ID" value="MCD9559812.1"/>
    <property type="molecule type" value="Genomic_DNA"/>
</dbReference>
<evidence type="ECO:0000313" key="1">
    <source>
        <dbReference type="EMBL" id="MCD9559812.1"/>
    </source>
</evidence>
<accession>A0ABS8UNZ3</accession>
<keyword evidence="2" id="KW-1185">Reference proteome</keyword>
<feature type="non-terminal residue" evidence="1">
    <location>
        <position position="1"/>
    </location>
</feature>
<protein>
    <submittedName>
        <fullName evidence="1">Uncharacterized protein</fullName>
    </submittedName>
</protein>
<comment type="caution">
    <text evidence="1">The sequence shown here is derived from an EMBL/GenBank/DDBJ whole genome shotgun (WGS) entry which is preliminary data.</text>
</comment>
<dbReference type="Proteomes" id="UP000823775">
    <property type="component" value="Unassembled WGS sequence"/>
</dbReference>
<gene>
    <name evidence="1" type="ORF">HAX54_018112</name>
</gene>
<proteinExistence type="predicted"/>
<organism evidence="1 2">
    <name type="scientific">Datura stramonium</name>
    <name type="common">Jimsonweed</name>
    <name type="synonym">Common thornapple</name>
    <dbReference type="NCBI Taxonomy" id="4076"/>
    <lineage>
        <taxon>Eukaryota</taxon>
        <taxon>Viridiplantae</taxon>
        <taxon>Streptophyta</taxon>
        <taxon>Embryophyta</taxon>
        <taxon>Tracheophyta</taxon>
        <taxon>Spermatophyta</taxon>
        <taxon>Magnoliopsida</taxon>
        <taxon>eudicotyledons</taxon>
        <taxon>Gunneridae</taxon>
        <taxon>Pentapetalae</taxon>
        <taxon>asterids</taxon>
        <taxon>lamiids</taxon>
        <taxon>Solanales</taxon>
        <taxon>Solanaceae</taxon>
        <taxon>Solanoideae</taxon>
        <taxon>Datureae</taxon>
        <taxon>Datura</taxon>
    </lineage>
</organism>
<evidence type="ECO:0000313" key="2">
    <source>
        <dbReference type="Proteomes" id="UP000823775"/>
    </source>
</evidence>